<reference evidence="1 2" key="1">
    <citation type="submission" date="2013-04" db="EMBL/GenBank/DDBJ databases">
        <title>Shimia sp. 22II-S11-Z10 Genome Sequencing.</title>
        <authorList>
            <person name="Lai Q."/>
            <person name="Li G."/>
            <person name="Shao Z."/>
        </authorList>
    </citation>
    <scope>NUCLEOTIDE SEQUENCE [LARGE SCALE GENOMIC DNA]</scope>
    <source>
        <strain evidence="2">22II-S11-Z10</strain>
    </source>
</reference>
<protein>
    <recommendedName>
        <fullName evidence="3">Nodulation protein NodH</fullName>
    </recommendedName>
</protein>
<dbReference type="eggNOG" id="COG4424">
    <property type="taxonomic scope" value="Bacteria"/>
</dbReference>
<dbReference type="InterPro" id="IPR005331">
    <property type="entry name" value="Sulfotransferase"/>
</dbReference>
<organism evidence="1 2">
    <name type="scientific">Actibacterium atlanticum</name>
    <dbReference type="NCBI Taxonomy" id="1461693"/>
    <lineage>
        <taxon>Bacteria</taxon>
        <taxon>Pseudomonadati</taxon>
        <taxon>Pseudomonadota</taxon>
        <taxon>Alphaproteobacteria</taxon>
        <taxon>Rhodobacterales</taxon>
        <taxon>Roseobacteraceae</taxon>
        <taxon>Actibacterium</taxon>
    </lineage>
</organism>
<dbReference type="Gene3D" id="3.40.50.300">
    <property type="entry name" value="P-loop containing nucleotide triphosphate hydrolases"/>
    <property type="match status" value="1"/>
</dbReference>
<dbReference type="AlphaFoldDB" id="A0A058ZMP3"/>
<dbReference type="RefSeq" id="WP_035249384.1">
    <property type="nucleotide sequence ID" value="NZ_AQQY01000003.1"/>
</dbReference>
<comment type="caution">
    <text evidence="1">The sequence shown here is derived from an EMBL/GenBank/DDBJ whole genome shotgun (WGS) entry which is preliminary data.</text>
</comment>
<evidence type="ECO:0000313" key="2">
    <source>
        <dbReference type="Proteomes" id="UP000024836"/>
    </source>
</evidence>
<dbReference type="GO" id="GO:0008146">
    <property type="term" value="F:sulfotransferase activity"/>
    <property type="evidence" value="ECO:0007669"/>
    <property type="project" value="InterPro"/>
</dbReference>
<evidence type="ECO:0000313" key="1">
    <source>
        <dbReference type="EMBL" id="KCV82467.1"/>
    </source>
</evidence>
<gene>
    <name evidence="1" type="ORF">ATO10_05981</name>
</gene>
<dbReference type="STRING" id="1461693.ATO10_05981"/>
<dbReference type="OrthoDB" id="7802556at2"/>
<dbReference type="Pfam" id="PF03567">
    <property type="entry name" value="Sulfotransfer_2"/>
    <property type="match status" value="1"/>
</dbReference>
<dbReference type="PATRIC" id="fig|1461693.3.peg.1212"/>
<dbReference type="GO" id="GO:0016020">
    <property type="term" value="C:membrane"/>
    <property type="evidence" value="ECO:0007669"/>
    <property type="project" value="InterPro"/>
</dbReference>
<dbReference type="Proteomes" id="UP000024836">
    <property type="component" value="Unassembled WGS sequence"/>
</dbReference>
<dbReference type="EMBL" id="AQQY01000003">
    <property type="protein sequence ID" value="KCV82467.1"/>
    <property type="molecule type" value="Genomic_DNA"/>
</dbReference>
<evidence type="ECO:0008006" key="3">
    <source>
        <dbReference type="Google" id="ProtNLM"/>
    </source>
</evidence>
<keyword evidence="2" id="KW-1185">Reference proteome</keyword>
<accession>A0A058ZMP3</accession>
<sequence>MTGKFDSFVIFAAMRTGSNLLEAHLNTFGDIQCHGEAFNPFFIGDSETDHMFGFTLSKREADPKGFLAAMRAQEGHVSGFRFFQDHDPRVLDLVMDDPRCAKIILTRNPLESFVSWKIAEQTGQWRLTDMKDHVAGRAYFSPQEFEVYLNDLQQYQLMLLHRMQSSGQTAFYLAYEDISDLDVINGLGAFIGSQEKLEDLPKKLKKQNPSPLSDKVINFEEMQEALSKLDRFDLTRTPNFEPRRGAQVPTYVAAAKSPVFYMPIFGGPEQVAKNWLADLDGVSEDALQSGFNRKSLRQWRRKNQLHRSFTIVTHPLERAWNVYCHNLVAAGDGEYNTMKKHIGKLYKVPFPEPDADAKAFRDGFLEFLYFLKGNLTGQTSVRVDRSWASQDNVLMGMARFAQPDMILRAESLEQGLAQLSEQVGIDSAPLRPGDSSFPALADIYDAELEAAAKDAYQRDYVVFGYRAWA</sequence>
<dbReference type="InterPro" id="IPR027417">
    <property type="entry name" value="P-loop_NTPase"/>
</dbReference>
<name>A0A058ZMP3_9RHOB</name>
<proteinExistence type="predicted"/>
<dbReference type="SUPFAM" id="SSF52540">
    <property type="entry name" value="P-loop containing nucleoside triphosphate hydrolases"/>
    <property type="match status" value="1"/>
</dbReference>